<keyword evidence="2" id="KW-1185">Reference proteome</keyword>
<dbReference type="SUPFAM" id="SSF53448">
    <property type="entry name" value="Nucleotide-diphospho-sugar transferases"/>
    <property type="match status" value="1"/>
</dbReference>
<dbReference type="PaxDb" id="273116-14325114"/>
<protein>
    <submittedName>
        <fullName evidence="1">TVG0916684 protein</fullName>
    </submittedName>
</protein>
<dbReference type="Proteomes" id="UP000001017">
    <property type="component" value="Chromosome"/>
</dbReference>
<dbReference type="HOGENOM" id="CLU_1084254_0_0_2"/>
<reference evidence="1 2" key="1">
    <citation type="journal article" date="1999" name="Proc. Jpn. Acad.">
        <title>Determination of the complete genomic DNA sequence of Thermoplasma volvanium GSS1.</title>
        <authorList>
            <person name="Kawashima T."/>
            <person name="Yamamoto Y."/>
            <person name="Aramaki H."/>
            <person name="Nunoshiba T."/>
            <person name="Kawamoto T."/>
            <person name="Watanabe K."/>
            <person name="Yamazaki M."/>
            <person name="Kanehori K."/>
            <person name="Amano N."/>
            <person name="Ohya Y."/>
            <person name="Makino K."/>
            <person name="Suzuki M."/>
        </authorList>
    </citation>
    <scope>NUCLEOTIDE SEQUENCE [LARGE SCALE GENOMIC DNA]</scope>
    <source>
        <strain evidence="2">ATCC 51530 / DSM 4299 / JCM 9571 / NBRC 15438 / GSS1</strain>
    </source>
</reference>
<dbReference type="InterPro" id="IPR029044">
    <property type="entry name" value="Nucleotide-diphossugar_trans"/>
</dbReference>
<evidence type="ECO:0000313" key="2">
    <source>
        <dbReference type="Proteomes" id="UP000001017"/>
    </source>
</evidence>
<name>Q97AB3_THEVO</name>
<dbReference type="OrthoDB" id="375115at2157"/>
<dbReference type="GeneID" id="24779951"/>
<sequence>MPISIVTRAYKTSELKNLISNLHTNLEVEKEIIAVCRINDHDIKGINLIIENSNMFQARITGIKNANYDRILLLDSDQIPEKGLLHELDDKSEDMVIIPEKSINKNFTTKCLDDWRYRNEKYAMKNPNPYIPVVPRYYRRSVLLNVINKLSPDIYKIESHEDSILYYEVFKETQNIGFAKKYILNYDPPLKILMQKAFLYGKYRKILQNLEAPDEILMLINKINKNALHIKDLGIGRGYIVQILRGLMYELGRIIK</sequence>
<organism evidence="1 2">
    <name type="scientific">Thermoplasma volcanium (strain ATCC 51530 / DSM 4299 / JCM 9571 / NBRC 15438 / GSS1)</name>
    <dbReference type="NCBI Taxonomy" id="273116"/>
    <lineage>
        <taxon>Archaea</taxon>
        <taxon>Methanobacteriati</taxon>
        <taxon>Thermoplasmatota</taxon>
        <taxon>Thermoplasmata</taxon>
        <taxon>Thermoplasmatales</taxon>
        <taxon>Thermoplasmataceae</taxon>
        <taxon>Thermoplasma</taxon>
    </lineage>
</organism>
<evidence type="ECO:0000313" key="1">
    <source>
        <dbReference type="EMBL" id="BAB60039.1"/>
    </source>
</evidence>
<gene>
    <name evidence="1" type="ORF">TVG0916684</name>
</gene>
<accession>Q97AB3</accession>
<dbReference type="AlphaFoldDB" id="Q97AB3"/>
<reference evidence="1 2" key="2">
    <citation type="journal article" date="2000" name="Proc. Natl. Acad. Sci. U.S.A.">
        <title>Archaeal adaptation to higher temperatures revealed by genomic sequence of Thermoplasma volcanium.</title>
        <authorList>
            <person name="Kawashima T."/>
            <person name="Amano N."/>
            <person name="Koike H."/>
            <person name="Makino S."/>
            <person name="Higuchi S."/>
            <person name="Kawashima-Ohya Y."/>
            <person name="Watanabe K."/>
            <person name="Yamazaki M."/>
            <person name="Kanehori K."/>
            <person name="Kawamoto T."/>
            <person name="Nunoshiba T."/>
            <person name="Yamamoto Y."/>
            <person name="Aramaki H."/>
            <person name="Makino K."/>
            <person name="Suzuki M."/>
        </authorList>
    </citation>
    <scope>NUCLEOTIDE SEQUENCE [LARGE SCALE GENOMIC DNA]</scope>
    <source>
        <strain evidence="2">ATCC 51530 / DSM 4299 / JCM 9571 / NBRC 15438 / GSS1</strain>
    </source>
</reference>
<dbReference type="EMBL" id="BA000011">
    <property type="protein sequence ID" value="BAB60039.1"/>
    <property type="molecule type" value="Genomic_DNA"/>
</dbReference>
<dbReference type="RefSeq" id="WP_048054002.1">
    <property type="nucleotide sequence ID" value="NC_002689.2"/>
</dbReference>
<dbReference type="CAZy" id="GT2">
    <property type="family name" value="Glycosyltransferase Family 2"/>
</dbReference>
<proteinExistence type="predicted"/>
<dbReference type="KEGG" id="tvo:TVG0916684"/>
<dbReference type="STRING" id="273116.gene:9381689"/>
<dbReference type="Gene3D" id="3.90.550.10">
    <property type="entry name" value="Spore Coat Polysaccharide Biosynthesis Protein SpsA, Chain A"/>
    <property type="match status" value="1"/>
</dbReference>